<dbReference type="PANTHER" id="PTHR43133:SF50">
    <property type="entry name" value="ECF RNA POLYMERASE SIGMA FACTOR SIGM"/>
    <property type="match status" value="1"/>
</dbReference>
<dbReference type="SUPFAM" id="SSF88946">
    <property type="entry name" value="Sigma2 domain of RNA polymerase sigma factors"/>
    <property type="match status" value="1"/>
</dbReference>
<dbReference type="InterPro" id="IPR013325">
    <property type="entry name" value="RNA_pol_sigma_r2"/>
</dbReference>
<dbReference type="SUPFAM" id="SSF88659">
    <property type="entry name" value="Sigma3 and sigma4 domains of RNA polymerase sigma factors"/>
    <property type="match status" value="1"/>
</dbReference>
<evidence type="ECO:0000256" key="4">
    <source>
        <dbReference type="ARBA" id="ARBA00023125"/>
    </source>
</evidence>
<accession>A0A1H0TQV6</accession>
<evidence type="ECO:0000259" key="7">
    <source>
        <dbReference type="Pfam" id="PF08281"/>
    </source>
</evidence>
<evidence type="ECO:0000256" key="2">
    <source>
        <dbReference type="ARBA" id="ARBA00023015"/>
    </source>
</evidence>
<protein>
    <submittedName>
        <fullName evidence="8">RNA polymerase sigma-70 factor, sigma-E family</fullName>
    </submittedName>
</protein>
<dbReference type="CDD" id="cd06171">
    <property type="entry name" value="Sigma70_r4"/>
    <property type="match status" value="1"/>
</dbReference>
<evidence type="ECO:0000313" key="8">
    <source>
        <dbReference type="EMBL" id="SDP56384.1"/>
    </source>
</evidence>
<dbReference type="GO" id="GO:0016987">
    <property type="term" value="F:sigma factor activity"/>
    <property type="evidence" value="ECO:0007669"/>
    <property type="project" value="UniProtKB-KW"/>
</dbReference>
<gene>
    <name evidence="8" type="ORF">SAMN05660199_04247</name>
</gene>
<evidence type="ECO:0000256" key="5">
    <source>
        <dbReference type="ARBA" id="ARBA00023163"/>
    </source>
</evidence>
<dbReference type="PANTHER" id="PTHR43133">
    <property type="entry name" value="RNA POLYMERASE ECF-TYPE SIGMA FACTO"/>
    <property type="match status" value="1"/>
</dbReference>
<keyword evidence="9" id="KW-1185">Reference proteome</keyword>
<reference evidence="9" key="1">
    <citation type="submission" date="2016-10" db="EMBL/GenBank/DDBJ databases">
        <authorList>
            <person name="Varghese N."/>
            <person name="Submissions S."/>
        </authorList>
    </citation>
    <scope>NUCLEOTIDE SEQUENCE [LARGE SCALE GENOMIC DNA]</scope>
    <source>
        <strain evidence="9">DSM 45843</strain>
    </source>
</reference>
<keyword evidence="4" id="KW-0238">DNA-binding</keyword>
<keyword evidence="3" id="KW-0731">Sigma factor</keyword>
<evidence type="ECO:0000256" key="1">
    <source>
        <dbReference type="ARBA" id="ARBA00010641"/>
    </source>
</evidence>
<sequence>MAWTQAEDSTPAVTGPADFDAFVRAHHVGLVRYAVLLCGSRAQAEDIVHDVLTRVYPRWADITDRPGSVLAYVRRAVTNEHVSWRRRWSTRTTVLVDDLTHLDGPTPAAPAVDDQLWHRLPGLPARQRAALVLRYYEDLDDDEIAECLACRPGTVRSLVSRGLATLRAADDIHLLRGSGDD</sequence>
<dbReference type="Pfam" id="PF04542">
    <property type="entry name" value="Sigma70_r2"/>
    <property type="match status" value="1"/>
</dbReference>
<keyword evidence="2" id="KW-0805">Transcription regulation</keyword>
<evidence type="ECO:0000259" key="6">
    <source>
        <dbReference type="Pfam" id="PF04542"/>
    </source>
</evidence>
<keyword evidence="5" id="KW-0804">Transcription</keyword>
<evidence type="ECO:0000313" key="9">
    <source>
        <dbReference type="Proteomes" id="UP000199088"/>
    </source>
</evidence>
<dbReference type="InterPro" id="IPR036388">
    <property type="entry name" value="WH-like_DNA-bd_sf"/>
</dbReference>
<feature type="domain" description="RNA polymerase sigma-70 region 2" evidence="6">
    <location>
        <begin position="22"/>
        <end position="87"/>
    </location>
</feature>
<feature type="domain" description="RNA polymerase sigma factor 70 region 4 type 2" evidence="7">
    <location>
        <begin position="115"/>
        <end position="166"/>
    </location>
</feature>
<dbReference type="STRING" id="1052260.SAMN05660199_04247"/>
<dbReference type="GO" id="GO:0003677">
    <property type="term" value="F:DNA binding"/>
    <property type="evidence" value="ECO:0007669"/>
    <property type="project" value="UniProtKB-KW"/>
</dbReference>
<dbReference type="Pfam" id="PF08281">
    <property type="entry name" value="Sigma70_r4_2"/>
    <property type="match status" value="1"/>
</dbReference>
<dbReference type="InterPro" id="IPR007627">
    <property type="entry name" value="RNA_pol_sigma70_r2"/>
</dbReference>
<dbReference type="Gene3D" id="1.10.10.10">
    <property type="entry name" value="Winged helix-like DNA-binding domain superfamily/Winged helix DNA-binding domain"/>
    <property type="match status" value="1"/>
</dbReference>
<dbReference type="InterPro" id="IPR039425">
    <property type="entry name" value="RNA_pol_sigma-70-like"/>
</dbReference>
<dbReference type="AlphaFoldDB" id="A0A1H0TQV6"/>
<organism evidence="8 9">
    <name type="scientific">Klenkia soli</name>
    <dbReference type="NCBI Taxonomy" id="1052260"/>
    <lineage>
        <taxon>Bacteria</taxon>
        <taxon>Bacillati</taxon>
        <taxon>Actinomycetota</taxon>
        <taxon>Actinomycetes</taxon>
        <taxon>Geodermatophilales</taxon>
        <taxon>Geodermatophilaceae</taxon>
        <taxon>Klenkia</taxon>
    </lineage>
</organism>
<evidence type="ECO:0000256" key="3">
    <source>
        <dbReference type="ARBA" id="ARBA00023082"/>
    </source>
</evidence>
<dbReference type="Proteomes" id="UP000199088">
    <property type="component" value="Unassembled WGS sequence"/>
</dbReference>
<dbReference type="NCBIfam" id="TIGR02937">
    <property type="entry name" value="sigma70-ECF"/>
    <property type="match status" value="1"/>
</dbReference>
<name>A0A1H0TQV6_9ACTN</name>
<dbReference type="Gene3D" id="1.10.1740.10">
    <property type="match status" value="1"/>
</dbReference>
<dbReference type="InterPro" id="IPR013324">
    <property type="entry name" value="RNA_pol_sigma_r3/r4-like"/>
</dbReference>
<comment type="similarity">
    <text evidence="1">Belongs to the sigma-70 factor family. ECF subfamily.</text>
</comment>
<dbReference type="GO" id="GO:0006352">
    <property type="term" value="P:DNA-templated transcription initiation"/>
    <property type="evidence" value="ECO:0007669"/>
    <property type="project" value="InterPro"/>
</dbReference>
<dbReference type="InterPro" id="IPR013249">
    <property type="entry name" value="RNA_pol_sigma70_r4_t2"/>
</dbReference>
<dbReference type="EMBL" id="FNIR01000016">
    <property type="protein sequence ID" value="SDP56384.1"/>
    <property type="molecule type" value="Genomic_DNA"/>
</dbReference>
<dbReference type="InterPro" id="IPR014284">
    <property type="entry name" value="RNA_pol_sigma-70_dom"/>
</dbReference>
<proteinExistence type="inferred from homology"/>